<protein>
    <submittedName>
        <fullName evidence="2">Uncharacterized protein</fullName>
    </submittedName>
</protein>
<reference evidence="2 3" key="1">
    <citation type="submission" date="2024-06" db="EMBL/GenBank/DDBJ databases">
        <title>Genomic Encyclopedia of Type Strains, Phase V (KMG-V): Genome sequencing to study the core and pangenomes of soil and plant-associated prokaryotes.</title>
        <authorList>
            <person name="Whitman W."/>
        </authorList>
    </citation>
    <scope>NUCLEOTIDE SEQUENCE [LARGE SCALE GENOMIC DNA]</scope>
    <source>
        <strain evidence="2 3">NE40</strain>
    </source>
</reference>
<dbReference type="Proteomes" id="UP001549366">
    <property type="component" value="Unassembled WGS sequence"/>
</dbReference>
<dbReference type="RefSeq" id="WP_354010090.1">
    <property type="nucleotide sequence ID" value="NZ_JBEWTA010000001.1"/>
</dbReference>
<evidence type="ECO:0000313" key="2">
    <source>
        <dbReference type="EMBL" id="MET4755698.1"/>
    </source>
</evidence>
<sequence length="980" mass="111144">MDVDRSSRPLKPFRPGHSVDRPGVVRHGPWSFSPERALPGARDEVPDVSLRERRRMQPPQRLGDELNAMINQLSVEAGHLVSCKNLIRDEQDVERVLQRTTPLLEFIPELGARIHAYSIQLATGNAPALEAEWDGRGRIGVEADLSRLQTSIQDLNRAVSGLKVSDRRVSMQEVNRLLQAVFDDCQVFRDSARQFLDGVNEACRLGSRPLNGHNVSTANERLEPDVARERTERRARAENKLTQCLQGPSQLIHCVGQNLGWLCHGAYRLGCYGVGKLERLLDFVFDPVGGNGEADAAPEAEDVRQDVSVEEMFGAPLRAEAHPEIQGFKPILGNRRRLERLPERHQPPAPIETEVIPEEPGLVPLRSAPRGRRTAFNREKGPLRRFCAGAQRAAVGCPAPPSSILPTKLNGSQLLLGKITSLFEQPTPDLKDFVTREFSDLESLHAFQFLHLQGLAATLRAGQFEQLTRALKVQKERLVNIAAHKAIKDARSFEHLFAGKVVPEEFDPRQGIDLNRYIARIEQHLQAEERRMDASLHDAHQRYQLSEGKDLQALLLMRQFQIRKDEVARNSAKEEICQSLLFYAGDQLDAGSVAVQAEAIEERLTRLYSRLDVSHELLPVDREINFHSSTLDQLSRHLHKLERIGSIDSKNPAFDRLAQARATLEKTVEGMWAEYEGIVHGDTRACRQRILQIVEDQLDRFAELGIEGAGQSDDLRTIRFLLKEGWFNYSWCQLHAAINEAGPWLKKLLYREIGTVKSQALNHAVEMQNFFRRTYAAFRCTNDGEMLIALKDTLDYLKDSKPAFYQHFIQHYPELQPHNIARMNVGVLRSKVRAIAEKEQGNCEQRLLSYKVPEASLMAMVVSFLEHSARAGLRHQPNLENWTAEYQIPLIHNCLDRLCEERKDSGQLKFPFLIELQRADIQPAETLNIDNLCSQAKQALNRTSLSEGEYRQLSALYAHLLEEVHRRSEGDVFLIDGLYI</sequence>
<comment type="caution">
    <text evidence="2">The sequence shown here is derived from an EMBL/GenBank/DDBJ whole genome shotgun (WGS) entry which is preliminary data.</text>
</comment>
<gene>
    <name evidence="2" type="ORF">V5J35_000890</name>
</gene>
<organism evidence="2 3">
    <name type="scientific">Endozoicomonas lisbonensis</name>
    <dbReference type="NCBI Taxonomy" id="3120522"/>
    <lineage>
        <taxon>Bacteria</taxon>
        <taxon>Pseudomonadati</taxon>
        <taxon>Pseudomonadota</taxon>
        <taxon>Gammaproteobacteria</taxon>
        <taxon>Oceanospirillales</taxon>
        <taxon>Endozoicomonadaceae</taxon>
        <taxon>Endozoicomonas</taxon>
    </lineage>
</organism>
<feature type="region of interest" description="Disordered" evidence="1">
    <location>
        <begin position="1"/>
        <end position="44"/>
    </location>
</feature>
<proteinExistence type="predicted"/>
<dbReference type="EMBL" id="JBEWTB010000002">
    <property type="protein sequence ID" value="MET4755698.1"/>
    <property type="molecule type" value="Genomic_DNA"/>
</dbReference>
<evidence type="ECO:0000256" key="1">
    <source>
        <dbReference type="SAM" id="MobiDB-lite"/>
    </source>
</evidence>
<name>A0ABV2SFI3_9GAMM</name>
<keyword evidence="3" id="KW-1185">Reference proteome</keyword>
<accession>A0ABV2SFI3</accession>
<evidence type="ECO:0000313" key="3">
    <source>
        <dbReference type="Proteomes" id="UP001549366"/>
    </source>
</evidence>